<sequence length="273" mass="29216">MAEARTQAFDTDRGALVFTGDNREASTTIEERWTMGGVCHGGFLLALMVEALRHGLRHTRLVTVSGHFLAPVRPGEAKISVHMRREGKSASSVVGTLTQQARPHVTCTATFVDEALAEHPVSLLAGRPELPGACSCVELPTVLPGRRMAPIMNEVEVRLSTADAGWLDGAPSGMPRMAGWIRHRGGRELDDASLVLASDLLPPAVRNLGVSGWLPTIQLTVHIRSAPEGTWLAAAAESTAVSPRFLNDVVHLWDASGALVADAYQLRASRGRS</sequence>
<feature type="domain" description="Acyl-CoA thioesterase-like N-terminal HotDog" evidence="1">
    <location>
        <begin position="30"/>
        <end position="112"/>
    </location>
</feature>
<dbReference type="CDD" id="cd03440">
    <property type="entry name" value="hot_dog"/>
    <property type="match status" value="1"/>
</dbReference>
<dbReference type="InterPro" id="IPR049450">
    <property type="entry name" value="ACOT8-like_C"/>
</dbReference>
<proteinExistence type="predicted"/>
<dbReference type="SUPFAM" id="SSF54637">
    <property type="entry name" value="Thioesterase/thiol ester dehydrase-isomerase"/>
    <property type="match status" value="2"/>
</dbReference>
<dbReference type="Pfam" id="PF20789">
    <property type="entry name" value="4HBT_3C"/>
    <property type="match status" value="1"/>
</dbReference>
<reference evidence="3 4" key="1">
    <citation type="submission" date="2021-03" db="EMBL/GenBank/DDBJ databases">
        <title>Sequencing the genomes of 1000 actinobacteria strains.</title>
        <authorList>
            <person name="Klenk H.-P."/>
        </authorList>
    </citation>
    <scope>NUCLEOTIDE SEQUENCE [LARGE SCALE GENOMIC DNA]</scope>
    <source>
        <strain evidence="3 4">DSM 46670</strain>
    </source>
</reference>
<dbReference type="Proteomes" id="UP001519332">
    <property type="component" value="Unassembled WGS sequence"/>
</dbReference>
<accession>A0ABS4TXZ1</accession>
<dbReference type="PANTHER" id="PTHR38110">
    <property type="entry name" value="CHROMOSOME 23, WHOLE GENOME SHOTGUN SEQUENCE"/>
    <property type="match status" value="1"/>
</dbReference>
<name>A0ABS4TXZ1_9PSEU</name>
<organism evidence="3 4">
    <name type="scientific">Kibdelosporangium banguiense</name>
    <dbReference type="NCBI Taxonomy" id="1365924"/>
    <lineage>
        <taxon>Bacteria</taxon>
        <taxon>Bacillati</taxon>
        <taxon>Actinomycetota</taxon>
        <taxon>Actinomycetes</taxon>
        <taxon>Pseudonocardiales</taxon>
        <taxon>Pseudonocardiaceae</taxon>
        <taxon>Kibdelosporangium</taxon>
    </lineage>
</organism>
<dbReference type="InterPro" id="IPR049449">
    <property type="entry name" value="TesB_ACOT8-like_N"/>
</dbReference>
<evidence type="ECO:0000259" key="2">
    <source>
        <dbReference type="Pfam" id="PF20789"/>
    </source>
</evidence>
<dbReference type="InterPro" id="IPR042171">
    <property type="entry name" value="Acyl-CoA_hotdog"/>
</dbReference>
<dbReference type="EMBL" id="JAGINW010000001">
    <property type="protein sequence ID" value="MBP2329268.1"/>
    <property type="molecule type" value="Genomic_DNA"/>
</dbReference>
<evidence type="ECO:0000313" key="3">
    <source>
        <dbReference type="EMBL" id="MBP2329268.1"/>
    </source>
</evidence>
<evidence type="ECO:0000259" key="1">
    <source>
        <dbReference type="Pfam" id="PF13622"/>
    </source>
</evidence>
<dbReference type="PANTHER" id="PTHR38110:SF1">
    <property type="entry name" value="THIOESTERASE DOMAIN-CONTAINING PROTEIN"/>
    <property type="match status" value="1"/>
</dbReference>
<comment type="caution">
    <text evidence="3">The sequence shown here is derived from an EMBL/GenBank/DDBJ whole genome shotgun (WGS) entry which is preliminary data.</text>
</comment>
<keyword evidence="4" id="KW-1185">Reference proteome</keyword>
<dbReference type="Pfam" id="PF13622">
    <property type="entry name" value="4HBT_3"/>
    <property type="match status" value="1"/>
</dbReference>
<evidence type="ECO:0000313" key="4">
    <source>
        <dbReference type="Proteomes" id="UP001519332"/>
    </source>
</evidence>
<gene>
    <name evidence="3" type="ORF">JOF56_009653</name>
</gene>
<feature type="domain" description="Acyl-CoA thioesterase-like C-terminal" evidence="2">
    <location>
        <begin position="147"/>
        <end position="266"/>
    </location>
</feature>
<dbReference type="Gene3D" id="2.40.160.210">
    <property type="entry name" value="Acyl-CoA thioesterase, double hotdog domain"/>
    <property type="match status" value="1"/>
</dbReference>
<dbReference type="InterPro" id="IPR052389">
    <property type="entry name" value="Sec_Metab_Biosynth-Assoc"/>
</dbReference>
<dbReference type="RefSeq" id="WP_209646097.1">
    <property type="nucleotide sequence ID" value="NZ_JAGINW010000001.1"/>
</dbReference>
<protein>
    <submittedName>
        <fullName evidence="3">Acyl-CoA thioesterase</fullName>
    </submittedName>
</protein>
<dbReference type="InterPro" id="IPR029069">
    <property type="entry name" value="HotDog_dom_sf"/>
</dbReference>